<keyword evidence="6" id="KW-0592">Phosphate transport</keyword>
<dbReference type="FunFam" id="1.20.58.220:FF:000004">
    <property type="entry name" value="Phosphate-specific transport system accessory protein PhoU"/>
    <property type="match status" value="1"/>
</dbReference>
<dbReference type="SUPFAM" id="SSF109755">
    <property type="entry name" value="PhoU-like"/>
    <property type="match status" value="1"/>
</dbReference>
<evidence type="ECO:0000313" key="9">
    <source>
        <dbReference type="Proteomes" id="UP000603369"/>
    </source>
</evidence>
<dbReference type="Pfam" id="PF01895">
    <property type="entry name" value="PhoU"/>
    <property type="match status" value="2"/>
</dbReference>
<evidence type="ECO:0000313" key="8">
    <source>
        <dbReference type="EMBL" id="MBK3428080.1"/>
    </source>
</evidence>
<evidence type="ECO:0000256" key="2">
    <source>
        <dbReference type="ARBA" id="ARBA00008107"/>
    </source>
</evidence>
<dbReference type="InterPro" id="IPR028366">
    <property type="entry name" value="PhoU"/>
</dbReference>
<comment type="caution">
    <text evidence="8">The sequence shown here is derived from an EMBL/GenBank/DDBJ whole genome shotgun (WGS) entry which is preliminary data.</text>
</comment>
<dbReference type="InterPro" id="IPR038078">
    <property type="entry name" value="PhoU-like_sf"/>
</dbReference>
<sequence>MRAAYREHLDNFSHDLIVMCDTVRDIMDKASLALLQGALDSAEDALTMAEELDEIRARCSERAVKLLALENPMAQDLRQVVSSIYIVEDLYRMGRLSQHIADSARRRHPDAVVPANYIGYFEEMYRLTEEMGSVLHDILVTPDADLSVNLRADDDAVDDINSHILRILTQREWEGSVREAVETSQITRYYERYADHCVSVAGHIIYLTTGLLPNAYAKKLEEDKKDADFEARMADLERQFRR</sequence>
<dbReference type="PANTHER" id="PTHR42930">
    <property type="entry name" value="PHOSPHATE-SPECIFIC TRANSPORT SYSTEM ACCESSORY PROTEIN PHOU"/>
    <property type="match status" value="1"/>
</dbReference>
<dbReference type="PANTHER" id="PTHR42930:SF3">
    <property type="entry name" value="PHOSPHATE-SPECIFIC TRANSPORT SYSTEM ACCESSORY PROTEIN PHOU"/>
    <property type="match status" value="1"/>
</dbReference>
<dbReference type="InterPro" id="IPR026022">
    <property type="entry name" value="PhoU_dom"/>
</dbReference>
<dbReference type="Gene3D" id="1.20.58.220">
    <property type="entry name" value="Phosphate transport system protein phou homolog 2, domain 2"/>
    <property type="match status" value="1"/>
</dbReference>
<evidence type="ECO:0000256" key="3">
    <source>
        <dbReference type="ARBA" id="ARBA00011738"/>
    </source>
</evidence>
<feature type="domain" description="PhoU" evidence="7">
    <location>
        <begin position="19"/>
        <end position="103"/>
    </location>
</feature>
<gene>
    <name evidence="8" type="primary">phoU</name>
    <name evidence="8" type="ORF">JDP02_06060</name>
</gene>
<name>A0A8I1HUW6_9CORY</name>
<reference evidence="8 9" key="1">
    <citation type="submission" date="2020-12" db="EMBL/GenBank/DDBJ databases">
        <title>Draft genome sequence of the commensal strain Corynebacterium tuberculostearicum MFP09/CIP 102622 isolated from human skin.</title>
        <authorList>
            <person name="Boukerb A.M."/>
            <person name="Janvier X."/>
            <person name="Feuilloley M.G.J."/>
            <person name="Groboillot A."/>
        </authorList>
    </citation>
    <scope>NUCLEOTIDE SEQUENCE [LARGE SCALE GENOMIC DNA]</scope>
    <source>
        <strain evidence="8 9">CIP 102622</strain>
    </source>
</reference>
<dbReference type="RefSeq" id="WP_150851789.1">
    <property type="nucleotide sequence ID" value="NZ_JAEHFL010000007.1"/>
</dbReference>
<comment type="subcellular location">
    <subcellularLocation>
        <location evidence="1">Cytoplasm</location>
    </subcellularLocation>
</comment>
<keyword evidence="4" id="KW-0813">Transport</keyword>
<evidence type="ECO:0000256" key="5">
    <source>
        <dbReference type="ARBA" id="ARBA00022490"/>
    </source>
</evidence>
<evidence type="ECO:0000256" key="6">
    <source>
        <dbReference type="ARBA" id="ARBA00022592"/>
    </source>
</evidence>
<organism evidence="8 9">
    <name type="scientific">Corynebacterium tuberculostearicum</name>
    <dbReference type="NCBI Taxonomy" id="38304"/>
    <lineage>
        <taxon>Bacteria</taxon>
        <taxon>Bacillati</taxon>
        <taxon>Actinomycetota</taxon>
        <taxon>Actinomycetes</taxon>
        <taxon>Mycobacteriales</taxon>
        <taxon>Corynebacteriaceae</taxon>
        <taxon>Corynebacterium</taxon>
    </lineage>
</organism>
<dbReference type="GO" id="GO:0045936">
    <property type="term" value="P:negative regulation of phosphate metabolic process"/>
    <property type="evidence" value="ECO:0007669"/>
    <property type="project" value="InterPro"/>
</dbReference>
<accession>A0A8I1HUW6</accession>
<evidence type="ECO:0000256" key="1">
    <source>
        <dbReference type="ARBA" id="ARBA00004496"/>
    </source>
</evidence>
<evidence type="ECO:0000259" key="7">
    <source>
        <dbReference type="Pfam" id="PF01895"/>
    </source>
</evidence>
<dbReference type="AlphaFoldDB" id="A0A8I1HUW6"/>
<comment type="similarity">
    <text evidence="2">Belongs to the PhoU family.</text>
</comment>
<protein>
    <submittedName>
        <fullName evidence="8">Phosphate signaling complex protein PhoU</fullName>
    </submittedName>
</protein>
<dbReference type="GO" id="GO:0006817">
    <property type="term" value="P:phosphate ion transport"/>
    <property type="evidence" value="ECO:0007669"/>
    <property type="project" value="UniProtKB-KW"/>
</dbReference>
<dbReference type="GO" id="GO:0030643">
    <property type="term" value="P:intracellular phosphate ion homeostasis"/>
    <property type="evidence" value="ECO:0007669"/>
    <property type="project" value="InterPro"/>
</dbReference>
<dbReference type="EMBL" id="JAEHFL010000007">
    <property type="protein sequence ID" value="MBK3428080.1"/>
    <property type="molecule type" value="Genomic_DNA"/>
</dbReference>
<evidence type="ECO:0000256" key="4">
    <source>
        <dbReference type="ARBA" id="ARBA00022448"/>
    </source>
</evidence>
<proteinExistence type="inferred from homology"/>
<dbReference type="GO" id="GO:0005737">
    <property type="term" value="C:cytoplasm"/>
    <property type="evidence" value="ECO:0007669"/>
    <property type="project" value="UniProtKB-SubCell"/>
</dbReference>
<keyword evidence="5" id="KW-0963">Cytoplasm</keyword>
<dbReference type="Proteomes" id="UP000603369">
    <property type="component" value="Unassembled WGS sequence"/>
</dbReference>
<dbReference type="NCBIfam" id="TIGR02135">
    <property type="entry name" value="phoU_full"/>
    <property type="match status" value="1"/>
</dbReference>
<keyword evidence="9" id="KW-1185">Reference proteome</keyword>
<feature type="domain" description="PhoU" evidence="7">
    <location>
        <begin position="122"/>
        <end position="201"/>
    </location>
</feature>
<comment type="subunit">
    <text evidence="3">Homodimer.</text>
</comment>